<protein>
    <submittedName>
        <fullName evidence="1">Uncharacterized protein</fullName>
    </submittedName>
</protein>
<reference evidence="2" key="1">
    <citation type="submission" date="2014-03" db="EMBL/GenBank/DDBJ databases">
        <title>The Genome Sequence of Puccinia striiformis f. sp. tritici PST-78.</title>
        <authorList>
            <consortium name="The Broad Institute Genome Sequencing Platform"/>
            <person name="Cuomo C."/>
            <person name="Hulbert S."/>
            <person name="Chen X."/>
            <person name="Walker B."/>
            <person name="Young S.K."/>
            <person name="Zeng Q."/>
            <person name="Gargeya S."/>
            <person name="Fitzgerald M."/>
            <person name="Haas B."/>
            <person name="Abouelleil A."/>
            <person name="Alvarado L."/>
            <person name="Arachchi H.M."/>
            <person name="Berlin A.M."/>
            <person name="Chapman S.B."/>
            <person name="Goldberg J."/>
            <person name="Griggs A."/>
            <person name="Gujja S."/>
            <person name="Hansen M."/>
            <person name="Howarth C."/>
            <person name="Imamovic A."/>
            <person name="Larimer J."/>
            <person name="McCowan C."/>
            <person name="Montmayeur A."/>
            <person name="Murphy C."/>
            <person name="Neiman D."/>
            <person name="Pearson M."/>
            <person name="Priest M."/>
            <person name="Roberts A."/>
            <person name="Saif S."/>
            <person name="Shea T."/>
            <person name="Sisk P."/>
            <person name="Sykes S."/>
            <person name="Wortman J."/>
            <person name="Nusbaum C."/>
            <person name="Birren B."/>
        </authorList>
    </citation>
    <scope>NUCLEOTIDE SEQUENCE [LARGE SCALE GENOMIC DNA]</scope>
    <source>
        <strain evidence="2">race PST-78</strain>
    </source>
</reference>
<name>A0A0L0UVD6_9BASI</name>
<organism evidence="1 2">
    <name type="scientific">Puccinia striiformis f. sp. tritici PST-78</name>
    <dbReference type="NCBI Taxonomy" id="1165861"/>
    <lineage>
        <taxon>Eukaryota</taxon>
        <taxon>Fungi</taxon>
        <taxon>Dikarya</taxon>
        <taxon>Basidiomycota</taxon>
        <taxon>Pucciniomycotina</taxon>
        <taxon>Pucciniomycetes</taxon>
        <taxon>Pucciniales</taxon>
        <taxon>Pucciniaceae</taxon>
        <taxon>Puccinia</taxon>
    </lineage>
</organism>
<dbReference type="AlphaFoldDB" id="A0A0L0UVD6"/>
<sequence length="168" mass="19254">MAGYNVESYLYYPLKHEYTKAAMSFRALKPQDFARVRAVQKLTSKLAIVIFLAILEKQEDRRICSRSWKLPKKITKPTTGIIGSQWGWLVDPRREKAARTQTRLEVGSCRVGSDWVFLGQTLPKPNGSWPIVSGMPMRPNYCSSNWRLKATPFTKEMAKEPVGHPVWP</sequence>
<keyword evidence="2" id="KW-1185">Reference proteome</keyword>
<accession>A0A0L0UVD6</accession>
<gene>
    <name evidence="1" type="ORF">PSTG_15559</name>
</gene>
<comment type="caution">
    <text evidence="1">The sequence shown here is derived from an EMBL/GenBank/DDBJ whole genome shotgun (WGS) entry which is preliminary data.</text>
</comment>
<proteinExistence type="predicted"/>
<dbReference type="EMBL" id="AJIL01000225">
    <property type="protein sequence ID" value="KNE90993.1"/>
    <property type="molecule type" value="Genomic_DNA"/>
</dbReference>
<dbReference type="Proteomes" id="UP000054564">
    <property type="component" value="Unassembled WGS sequence"/>
</dbReference>
<evidence type="ECO:0000313" key="1">
    <source>
        <dbReference type="EMBL" id="KNE90993.1"/>
    </source>
</evidence>
<evidence type="ECO:0000313" key="2">
    <source>
        <dbReference type="Proteomes" id="UP000054564"/>
    </source>
</evidence>